<dbReference type="Gene3D" id="2.40.50.140">
    <property type="entry name" value="Nucleic acid-binding proteins"/>
    <property type="match status" value="1"/>
</dbReference>
<dbReference type="Gene3D" id="3.30.470.30">
    <property type="entry name" value="DNA ligase/mRNA capping enzyme"/>
    <property type="match status" value="1"/>
</dbReference>
<dbReference type="Gene3D" id="3.40.50.10190">
    <property type="entry name" value="BRCT domain"/>
    <property type="match status" value="1"/>
</dbReference>
<evidence type="ECO:0000256" key="7">
    <source>
        <dbReference type="ARBA" id="ARBA00022833"/>
    </source>
</evidence>
<keyword evidence="6" id="KW-0227">DNA damage</keyword>
<evidence type="ECO:0000256" key="6">
    <source>
        <dbReference type="ARBA" id="ARBA00022763"/>
    </source>
</evidence>
<gene>
    <name evidence="12" type="ordered locus">Atc_m129</name>
</gene>
<evidence type="ECO:0000313" key="12">
    <source>
        <dbReference type="EMBL" id="AEK59660.1"/>
    </source>
</evidence>
<organism evidence="12 13">
    <name type="scientific">Acidithiobacillus caldus (strain SM-1)</name>
    <dbReference type="NCBI Taxonomy" id="990288"/>
    <lineage>
        <taxon>Bacteria</taxon>
        <taxon>Pseudomonadati</taxon>
        <taxon>Pseudomonadota</taxon>
        <taxon>Acidithiobacillia</taxon>
        <taxon>Acidithiobacillales</taxon>
        <taxon>Acidithiobacillaceae</taxon>
        <taxon>Acidithiobacillus</taxon>
    </lineage>
</organism>
<comment type="function">
    <text evidence="1">DNA ligase that catalyzes the formation of phosphodiester linkages between 5'-phosphoryl and 3'-hydroxyl groups in double-stranded DNA using NAD as a coenzyme and as the energy source for the reaction. It is essential for DNA replication and repair of damaged DNA.</text>
</comment>
<protein>
    <recommendedName>
        <fullName evidence="2">DNA ligase (NAD(+))</fullName>
        <ecNumber evidence="2">6.5.1.2</ecNumber>
    </recommendedName>
</protein>
<dbReference type="GO" id="GO:0006260">
    <property type="term" value="P:DNA replication"/>
    <property type="evidence" value="ECO:0007669"/>
    <property type="project" value="UniProtKB-KW"/>
</dbReference>
<dbReference type="GO" id="GO:0006281">
    <property type="term" value="P:DNA repair"/>
    <property type="evidence" value="ECO:0007669"/>
    <property type="project" value="UniProtKB-KW"/>
</dbReference>
<evidence type="ECO:0000256" key="5">
    <source>
        <dbReference type="ARBA" id="ARBA00022723"/>
    </source>
</evidence>
<dbReference type="EMBL" id="CP002574">
    <property type="protein sequence ID" value="AEK59660.1"/>
    <property type="molecule type" value="Genomic_DNA"/>
</dbReference>
<evidence type="ECO:0000256" key="10">
    <source>
        <dbReference type="ARBA" id="ARBA00034005"/>
    </source>
</evidence>
<dbReference type="GeneID" id="92932904"/>
<keyword evidence="3 12" id="KW-0436">Ligase</keyword>
<comment type="catalytic activity">
    <reaction evidence="10">
        <text>NAD(+) + (deoxyribonucleotide)n-3'-hydroxyl + 5'-phospho-(deoxyribonucleotide)m = (deoxyribonucleotide)n+m + AMP + beta-nicotinamide D-nucleotide.</text>
        <dbReference type="EC" id="6.5.1.2"/>
    </reaction>
</comment>
<evidence type="ECO:0000259" key="11">
    <source>
        <dbReference type="PROSITE" id="PS50172"/>
    </source>
</evidence>
<evidence type="ECO:0000313" key="13">
    <source>
        <dbReference type="Proteomes" id="UP000006135"/>
    </source>
</evidence>
<keyword evidence="7" id="KW-0862">Zinc</keyword>
<evidence type="ECO:0000256" key="8">
    <source>
        <dbReference type="ARBA" id="ARBA00023027"/>
    </source>
</evidence>
<dbReference type="SUPFAM" id="SSF56091">
    <property type="entry name" value="DNA ligase/mRNA capping enzyme, catalytic domain"/>
    <property type="match status" value="1"/>
</dbReference>
<keyword evidence="5" id="KW-0479">Metal-binding</keyword>
<keyword evidence="4" id="KW-0235">DNA replication</keyword>
<dbReference type="Pfam" id="PF12826">
    <property type="entry name" value="HHH_2"/>
    <property type="match status" value="1"/>
</dbReference>
<dbReference type="InterPro" id="IPR004150">
    <property type="entry name" value="NAD_DNA_ligase_OB"/>
</dbReference>
<dbReference type="Gene3D" id="1.10.150.20">
    <property type="entry name" value="5' to 3' exonuclease, C-terminal subdomain"/>
    <property type="match status" value="1"/>
</dbReference>
<accession>F9ZU40</accession>
<keyword evidence="12" id="KW-0614">Plasmid</keyword>
<dbReference type="AlphaFoldDB" id="F9ZU40"/>
<dbReference type="SMART" id="SM00532">
    <property type="entry name" value="LIGANc"/>
    <property type="match status" value="1"/>
</dbReference>
<dbReference type="KEGG" id="acu:Atc_m129"/>
<evidence type="ECO:0000256" key="4">
    <source>
        <dbReference type="ARBA" id="ARBA00022705"/>
    </source>
</evidence>
<dbReference type="SUPFAM" id="SSF50249">
    <property type="entry name" value="Nucleic acid-binding proteins"/>
    <property type="match status" value="1"/>
</dbReference>
<dbReference type="Gene3D" id="3.30.1490.70">
    <property type="match status" value="1"/>
</dbReference>
<dbReference type="RefSeq" id="WP_014003752.1">
    <property type="nucleotide sequence ID" value="NC_015851.1"/>
</dbReference>
<dbReference type="SUPFAM" id="SSF47781">
    <property type="entry name" value="RuvA domain 2-like"/>
    <property type="match status" value="1"/>
</dbReference>
<keyword evidence="9" id="KW-0234">DNA repair</keyword>
<dbReference type="InterPro" id="IPR036420">
    <property type="entry name" value="BRCT_dom_sf"/>
</dbReference>
<dbReference type="InterPro" id="IPR001679">
    <property type="entry name" value="DNA_ligase"/>
</dbReference>
<dbReference type="Pfam" id="PF00533">
    <property type="entry name" value="BRCT"/>
    <property type="match status" value="1"/>
</dbReference>
<keyword evidence="13" id="KW-1185">Reference proteome</keyword>
<dbReference type="InterPro" id="IPR010994">
    <property type="entry name" value="RuvA_2-like"/>
</dbReference>
<dbReference type="InterPro" id="IPR013839">
    <property type="entry name" value="DNAligase_adenylation"/>
</dbReference>
<dbReference type="Pfam" id="PF03120">
    <property type="entry name" value="OB_DNA_ligase"/>
    <property type="match status" value="1"/>
</dbReference>
<dbReference type="PIRSF" id="PIRSF001604">
    <property type="entry name" value="LigA"/>
    <property type="match status" value="1"/>
</dbReference>
<dbReference type="InterPro" id="IPR041663">
    <property type="entry name" value="DisA/LigA_HHH"/>
</dbReference>
<dbReference type="InterPro" id="IPR013840">
    <property type="entry name" value="DNAligase_N"/>
</dbReference>
<dbReference type="Pfam" id="PF01653">
    <property type="entry name" value="DNA_ligase_aden"/>
    <property type="match status" value="1"/>
</dbReference>
<dbReference type="InterPro" id="IPR001357">
    <property type="entry name" value="BRCT_dom"/>
</dbReference>
<name>F9ZU40_ACICS</name>
<dbReference type="HOGENOM" id="CLU_007764_2_0_6"/>
<evidence type="ECO:0000256" key="2">
    <source>
        <dbReference type="ARBA" id="ARBA00012722"/>
    </source>
</evidence>
<evidence type="ECO:0000256" key="9">
    <source>
        <dbReference type="ARBA" id="ARBA00023204"/>
    </source>
</evidence>
<dbReference type="SUPFAM" id="SSF52113">
    <property type="entry name" value="BRCT domain"/>
    <property type="match status" value="1"/>
</dbReference>
<sequence>MLHISKESVRSLVPAFLDDETLVAVLEALNRAYRAGDPWVSDAEYDHVWRAELEDRNPEHPFLHRVEPEPQELFSGPLVHHSQRMLSTDKAYDSDKLSRFFARCEKASVQLGWAEKPMYQVQAKLDGLSGRLYPGRVLATRGDDGRHGRNISHALERGLTIIGGVEEGAGEIVVVEDYFQSVLAPKGYEHPRNFMVGFCGADNPSADHREAAAAGVAHFVAYRTLPAPTFTAEWLLAEIDTIFAEITGACPYRTDGIVISAMGTRLRDYMGATDHHHRWQIAFKKNIEGVRAVATSVVLQTGRTGVVTPVVHIEPVQLPGATVRKASGHNAAKLEEDGIGPGAVLRIVRSGEVIPTIVGVEEPSAHPVAFTHCPSCGTELVTDGRFRRCPATNTCPAQASGGIHYFFQTLYTAKGFGKKICAALAAAEKSIPAILQMQAEDFVAIGISPGVAANLADAIATAKQTPVPAARFVAALGIPHVGEASAAKLLSVFGSIPALIDEAEPNRIASIPEFGEITGSAIAEYIEEHRAELQEMLAAGIPLATTTQSTGPLAGEVLVFTGTFSRPRPELEALAREAGATVLSSVSRKTTRLFVGEKPGETKVRKAEQLGIPQATEADFPL</sequence>
<evidence type="ECO:0000256" key="1">
    <source>
        <dbReference type="ARBA" id="ARBA00004067"/>
    </source>
</evidence>
<dbReference type="EC" id="6.5.1.2" evidence="2"/>
<evidence type="ECO:0000256" key="3">
    <source>
        <dbReference type="ARBA" id="ARBA00022598"/>
    </source>
</evidence>
<dbReference type="InterPro" id="IPR012340">
    <property type="entry name" value="NA-bd_OB-fold"/>
</dbReference>
<proteinExistence type="predicted"/>
<reference evidence="12 13" key="1">
    <citation type="journal article" date="2011" name="J. Genet. Genomics">
        <title>Unraveling the Acidithiobacillus caldus complete genome and its central metabolisms for carbon assimilation.</title>
        <authorList>
            <person name="You X.Y."/>
            <person name="Guo X."/>
            <person name="Zheng H.J."/>
            <person name="Zhang M.J."/>
            <person name="Liu L.J."/>
            <person name="Zhu Y.Q."/>
            <person name="Zhu B."/>
            <person name="Wang S.Y."/>
            <person name="Zhao G.P."/>
            <person name="Poetsch A."/>
            <person name="Jiang C.Y."/>
            <person name="Liu S.J."/>
        </authorList>
    </citation>
    <scope>NUCLEOTIDE SEQUENCE [LARGE SCALE GENOMIC DNA]</scope>
    <source>
        <strain evidence="12 13">SM-1</strain>
        <plasmid evidence="13">Plasmid megaplasmid</plasmid>
    </source>
</reference>
<dbReference type="CDD" id="cd17748">
    <property type="entry name" value="BRCT_DNA_ligase_like"/>
    <property type="match status" value="1"/>
</dbReference>
<dbReference type="GO" id="GO:0003911">
    <property type="term" value="F:DNA ligase (NAD+) activity"/>
    <property type="evidence" value="ECO:0007669"/>
    <property type="project" value="UniProtKB-EC"/>
</dbReference>
<feature type="domain" description="BRCT" evidence="11">
    <location>
        <begin position="548"/>
        <end position="622"/>
    </location>
</feature>
<keyword evidence="8" id="KW-0520">NAD</keyword>
<dbReference type="PROSITE" id="PS50172">
    <property type="entry name" value="BRCT"/>
    <property type="match status" value="1"/>
</dbReference>
<dbReference type="OrthoDB" id="9759736at2"/>
<dbReference type="Proteomes" id="UP000006135">
    <property type="component" value="Plasmid megaplasmid"/>
</dbReference>
<geneLocation type="plasmid" evidence="12 13">
    <name>megaplasmid</name>
</geneLocation>
<dbReference type="GO" id="GO:0046872">
    <property type="term" value="F:metal ion binding"/>
    <property type="evidence" value="ECO:0007669"/>
    <property type="project" value="UniProtKB-KW"/>
</dbReference>